<organism evidence="2 3">
    <name type="scientific">Exophiala bonariae</name>
    <dbReference type="NCBI Taxonomy" id="1690606"/>
    <lineage>
        <taxon>Eukaryota</taxon>
        <taxon>Fungi</taxon>
        <taxon>Dikarya</taxon>
        <taxon>Ascomycota</taxon>
        <taxon>Pezizomycotina</taxon>
        <taxon>Eurotiomycetes</taxon>
        <taxon>Chaetothyriomycetidae</taxon>
        <taxon>Chaetothyriales</taxon>
        <taxon>Herpotrichiellaceae</taxon>
        <taxon>Exophiala</taxon>
    </lineage>
</organism>
<dbReference type="Proteomes" id="UP001358417">
    <property type="component" value="Unassembled WGS sequence"/>
</dbReference>
<proteinExistence type="predicted"/>
<comment type="caution">
    <text evidence="2">The sequence shown here is derived from an EMBL/GenBank/DDBJ whole genome shotgun (WGS) entry which is preliminary data.</text>
</comment>
<dbReference type="RefSeq" id="XP_064707253.1">
    <property type="nucleotide sequence ID" value="XM_064844995.1"/>
</dbReference>
<sequence>MSSTSTSSAPLYEWLVHIPDFPGALDKRLAARPTHLGNLKPSIESGQIVFGGALLSKQPAEGESPDMVGSFMMIKAESEEKVREWMDKDAYTKGGAWDVKNAKIYPFRCAVRTAM</sequence>
<dbReference type="Pfam" id="PF03795">
    <property type="entry name" value="YCII"/>
    <property type="match status" value="1"/>
</dbReference>
<evidence type="ECO:0000259" key="1">
    <source>
        <dbReference type="Pfam" id="PF03795"/>
    </source>
</evidence>
<name>A0AAV9NDL0_9EURO</name>
<dbReference type="GeneID" id="89969591"/>
<dbReference type="InterPro" id="IPR005545">
    <property type="entry name" value="YCII"/>
</dbReference>
<accession>A0AAV9NDL0</accession>
<evidence type="ECO:0000313" key="2">
    <source>
        <dbReference type="EMBL" id="KAK5054480.1"/>
    </source>
</evidence>
<keyword evidence="3" id="KW-1185">Reference proteome</keyword>
<dbReference type="EMBL" id="JAVRRD010000010">
    <property type="protein sequence ID" value="KAK5054480.1"/>
    <property type="molecule type" value="Genomic_DNA"/>
</dbReference>
<dbReference type="Gene3D" id="3.30.70.1060">
    <property type="entry name" value="Dimeric alpha+beta barrel"/>
    <property type="match status" value="1"/>
</dbReference>
<dbReference type="PANTHER" id="PTHR33606:SF3">
    <property type="entry name" value="PROTEIN YCII"/>
    <property type="match status" value="1"/>
</dbReference>
<dbReference type="SUPFAM" id="SSF54909">
    <property type="entry name" value="Dimeric alpha+beta barrel"/>
    <property type="match status" value="1"/>
</dbReference>
<dbReference type="AlphaFoldDB" id="A0AAV9NDL0"/>
<reference evidence="2 3" key="1">
    <citation type="submission" date="2023-08" db="EMBL/GenBank/DDBJ databases">
        <title>Black Yeasts Isolated from many extreme environments.</title>
        <authorList>
            <person name="Coleine C."/>
            <person name="Stajich J.E."/>
            <person name="Selbmann L."/>
        </authorList>
    </citation>
    <scope>NUCLEOTIDE SEQUENCE [LARGE SCALE GENOMIC DNA]</scope>
    <source>
        <strain evidence="2 3">CCFEE 5792</strain>
    </source>
</reference>
<dbReference type="InterPro" id="IPR051807">
    <property type="entry name" value="Sec-metab_biosynth-assoc"/>
</dbReference>
<dbReference type="PANTHER" id="PTHR33606">
    <property type="entry name" value="PROTEIN YCII"/>
    <property type="match status" value="1"/>
</dbReference>
<dbReference type="InterPro" id="IPR011008">
    <property type="entry name" value="Dimeric_a/b-barrel"/>
</dbReference>
<protein>
    <recommendedName>
        <fullName evidence="1">YCII-related domain-containing protein</fullName>
    </recommendedName>
</protein>
<gene>
    <name evidence="2" type="ORF">LTR84_001371</name>
</gene>
<feature type="domain" description="YCII-related" evidence="1">
    <location>
        <begin position="14"/>
        <end position="99"/>
    </location>
</feature>
<evidence type="ECO:0000313" key="3">
    <source>
        <dbReference type="Proteomes" id="UP001358417"/>
    </source>
</evidence>